<dbReference type="EMBL" id="JBGNUJ010000002">
    <property type="protein sequence ID" value="KAL3963141.1"/>
    <property type="molecule type" value="Genomic_DNA"/>
</dbReference>
<reference evidence="1" key="1">
    <citation type="submission" date="2024-12" db="EMBL/GenBank/DDBJ databases">
        <title>Comparative genomics and development of molecular markers within Purpureocillium lilacinum and among Purpureocillium species.</title>
        <authorList>
            <person name="Yeh Z.-Y."/>
            <person name="Ni N.-T."/>
            <person name="Lo P.-H."/>
            <person name="Mushyakhwo K."/>
            <person name="Lin C.-F."/>
            <person name="Nai Y.-S."/>
        </authorList>
    </citation>
    <scope>NUCLEOTIDE SEQUENCE</scope>
    <source>
        <strain evidence="1">NCHU-NPUST-175</strain>
    </source>
</reference>
<organism evidence="1 2">
    <name type="scientific">Purpureocillium lilacinum</name>
    <name type="common">Paecilomyces lilacinus</name>
    <dbReference type="NCBI Taxonomy" id="33203"/>
    <lineage>
        <taxon>Eukaryota</taxon>
        <taxon>Fungi</taxon>
        <taxon>Dikarya</taxon>
        <taxon>Ascomycota</taxon>
        <taxon>Pezizomycotina</taxon>
        <taxon>Sordariomycetes</taxon>
        <taxon>Hypocreomycetidae</taxon>
        <taxon>Hypocreales</taxon>
        <taxon>Ophiocordycipitaceae</taxon>
        <taxon>Purpureocillium</taxon>
    </lineage>
</organism>
<evidence type="ECO:0000313" key="2">
    <source>
        <dbReference type="Proteomes" id="UP001638806"/>
    </source>
</evidence>
<dbReference type="Proteomes" id="UP001638806">
    <property type="component" value="Unassembled WGS sequence"/>
</dbReference>
<gene>
    <name evidence="1" type="ORF">ACCO45_000145</name>
</gene>
<name>A0ACC4E3U4_PURLI</name>
<proteinExistence type="predicted"/>
<sequence>MSSSPIASRSVVTFQDKSASWNGQNRNTLIHASDKVDHGSRALTTPKPPVVSRGTDSPTRFHPMPRRKMMPAARPRRAPDDAKAPIPTPGFYNDAADSKRPRAYFSFFALAPLTLAVPRSVFCRFLRCLPARGVSTLLCCNGNDIWLDGIDAGSRHQGKAGGLAATELGSQAEDLDLVLLGLVHATELLAELLLGDVGTAGVEDVTEAESAACSSILWSCSVRRCRRHCMSSRPWVPGSFLDFATDHRGLPAGNSPRRTQTDRMAVLMVDCRIRGLEDAAAGETTCNGDDGERTGAGKLTRPSACGPAEGCG</sequence>
<keyword evidence="2" id="KW-1185">Reference proteome</keyword>
<protein>
    <submittedName>
        <fullName evidence="1">Uncharacterized protein</fullName>
    </submittedName>
</protein>
<evidence type="ECO:0000313" key="1">
    <source>
        <dbReference type="EMBL" id="KAL3963141.1"/>
    </source>
</evidence>
<comment type="caution">
    <text evidence="1">The sequence shown here is derived from an EMBL/GenBank/DDBJ whole genome shotgun (WGS) entry which is preliminary data.</text>
</comment>
<accession>A0ACC4E3U4</accession>